<dbReference type="AlphaFoldDB" id="A0A835EIJ0"/>
<dbReference type="OrthoDB" id="652146at2759"/>
<keyword evidence="3" id="KW-1185">Reference proteome</keyword>
<organism evidence="2 3">
    <name type="scientific">Digitaria exilis</name>
    <dbReference type="NCBI Taxonomy" id="1010633"/>
    <lineage>
        <taxon>Eukaryota</taxon>
        <taxon>Viridiplantae</taxon>
        <taxon>Streptophyta</taxon>
        <taxon>Embryophyta</taxon>
        <taxon>Tracheophyta</taxon>
        <taxon>Spermatophyta</taxon>
        <taxon>Magnoliopsida</taxon>
        <taxon>Liliopsida</taxon>
        <taxon>Poales</taxon>
        <taxon>Poaceae</taxon>
        <taxon>PACMAD clade</taxon>
        <taxon>Panicoideae</taxon>
        <taxon>Panicodae</taxon>
        <taxon>Paniceae</taxon>
        <taxon>Anthephorinae</taxon>
        <taxon>Digitaria</taxon>
    </lineage>
</organism>
<protein>
    <recommendedName>
        <fullName evidence="1">DUF6598 domain-containing protein</fullName>
    </recommendedName>
</protein>
<dbReference type="Pfam" id="PF20241">
    <property type="entry name" value="DUF6598"/>
    <property type="match status" value="1"/>
</dbReference>
<dbReference type="EMBL" id="JACEFO010001969">
    <property type="protein sequence ID" value="KAF8690972.1"/>
    <property type="molecule type" value="Genomic_DNA"/>
</dbReference>
<comment type="caution">
    <text evidence="2">The sequence shown here is derived from an EMBL/GenBank/DDBJ whole genome shotgun (WGS) entry which is preliminary data.</text>
</comment>
<name>A0A835EIJ0_9POAL</name>
<proteinExistence type="predicted"/>
<evidence type="ECO:0000259" key="1">
    <source>
        <dbReference type="Pfam" id="PF20241"/>
    </source>
</evidence>
<sequence>MILHVVRQREFTDYDPKAGCCLPHRFSLYNIAFFDFDKEYDELEFSFNAISIKVAESDVRYPINIYGTILARDHNDYRCVYLFKRGRDNPQVITRKQNRMLALTGPCRALGGKGSIYFEFDLKMKGEGAVDEDHTPGRPRTFSRESYLSTLDMVCVPVRRVLEASIGVKFLNGKSTFTGKIFSSTSASYTNTKMVMYDSQVAGTKREIGSDGSVCLSRHIVAVPMGEDLLLYFVVRDSYNKSRHLKFVISQDVDERTCNLGTYRLHVKIIWKGVFRQHRTQLKDIGDTGVLW</sequence>
<dbReference type="PANTHER" id="PTHR33065:SF163">
    <property type="entry name" value="OS05G0112700 PROTEIN"/>
    <property type="match status" value="1"/>
</dbReference>
<reference evidence="2" key="1">
    <citation type="submission" date="2020-07" db="EMBL/GenBank/DDBJ databases">
        <title>Genome sequence and genetic diversity analysis of an under-domesticated orphan crop, white fonio (Digitaria exilis).</title>
        <authorList>
            <person name="Bennetzen J.L."/>
            <person name="Chen S."/>
            <person name="Ma X."/>
            <person name="Wang X."/>
            <person name="Yssel A.E.J."/>
            <person name="Chaluvadi S.R."/>
            <person name="Johnson M."/>
            <person name="Gangashetty P."/>
            <person name="Hamidou F."/>
            <person name="Sanogo M.D."/>
            <person name="Zwaenepoel A."/>
            <person name="Wallace J."/>
            <person name="Van De Peer Y."/>
            <person name="Van Deynze A."/>
        </authorList>
    </citation>
    <scope>NUCLEOTIDE SEQUENCE</scope>
    <source>
        <tissue evidence="2">Leaves</tissue>
    </source>
</reference>
<evidence type="ECO:0000313" key="3">
    <source>
        <dbReference type="Proteomes" id="UP000636709"/>
    </source>
</evidence>
<gene>
    <name evidence="2" type="ORF">HU200_040733</name>
</gene>
<dbReference type="InterPro" id="IPR046533">
    <property type="entry name" value="DUF6598"/>
</dbReference>
<dbReference type="PANTHER" id="PTHR33065">
    <property type="entry name" value="OS07G0486400 PROTEIN"/>
    <property type="match status" value="1"/>
</dbReference>
<accession>A0A835EIJ0</accession>
<feature type="domain" description="DUF6598" evidence="1">
    <location>
        <begin position="49"/>
        <end position="269"/>
    </location>
</feature>
<dbReference type="Proteomes" id="UP000636709">
    <property type="component" value="Unassembled WGS sequence"/>
</dbReference>
<evidence type="ECO:0000313" key="2">
    <source>
        <dbReference type="EMBL" id="KAF8690972.1"/>
    </source>
</evidence>